<dbReference type="AlphaFoldDB" id="A0A9W6I087"/>
<dbReference type="InterPro" id="IPR036291">
    <property type="entry name" value="NAD(P)-bd_dom_sf"/>
</dbReference>
<evidence type="ECO:0000313" key="3">
    <source>
        <dbReference type="EMBL" id="GLK09617.1"/>
    </source>
</evidence>
<evidence type="ECO:0000256" key="1">
    <source>
        <dbReference type="ARBA" id="ARBA00007637"/>
    </source>
</evidence>
<proteinExistence type="inferred from homology"/>
<name>A0A9W6I087_9ACTN</name>
<keyword evidence="4" id="KW-1185">Reference proteome</keyword>
<dbReference type="Proteomes" id="UP001143474">
    <property type="component" value="Unassembled WGS sequence"/>
</dbReference>
<accession>A0A9W6I087</accession>
<gene>
    <name evidence="3" type="ORF">GCM10017600_30230</name>
</gene>
<feature type="domain" description="NAD-dependent epimerase/dehydratase" evidence="2">
    <location>
        <begin position="28"/>
        <end position="230"/>
    </location>
</feature>
<protein>
    <submittedName>
        <fullName evidence="3">NAD-dependent epimerase</fullName>
    </submittedName>
</protein>
<dbReference type="EMBL" id="BSEV01000005">
    <property type="protein sequence ID" value="GLK09617.1"/>
    <property type="molecule type" value="Genomic_DNA"/>
</dbReference>
<comment type="similarity">
    <text evidence="1">Belongs to the NAD(P)-dependent epimerase/dehydratase family.</text>
</comment>
<sequence>MSGSENHITPNRMKPVEGKRVMGKHVIAGAGQVGSQVARLLAEQGHEVVLVSRSGSGPDLPGVGKVAADAADRERMTSLTRGADALYNCVNPPYHRWAQDWPPMAQSLLGAAEAAGAGYVVLGNLYVYAAPERPMREDDPLTPPSAKGAVRLRVWQEALAAHEAGRVRVTEVRGSDYFGPGCLDQSHLGERLVPQMLGGKPVRVIGDPDQPHSWTYVPDVARALVTAAADDRSWGRAWHVPTTEPMTTRQIADRLCALAGVRNPGVKAMPHWMIRAAGLFSPMLGELEELRYQFVRPFVLDSSDFQRTFGVTPTPMDEALSATIAWWRDRLASAA</sequence>
<evidence type="ECO:0000313" key="4">
    <source>
        <dbReference type="Proteomes" id="UP001143474"/>
    </source>
</evidence>
<reference evidence="3" key="2">
    <citation type="submission" date="2023-01" db="EMBL/GenBank/DDBJ databases">
        <authorList>
            <person name="Sun Q."/>
            <person name="Evtushenko L."/>
        </authorList>
    </citation>
    <scope>NUCLEOTIDE SEQUENCE</scope>
    <source>
        <strain evidence="3">VKM Ac-2007</strain>
    </source>
</reference>
<organism evidence="3 4">
    <name type="scientific">Streptosporangium carneum</name>
    <dbReference type="NCBI Taxonomy" id="47481"/>
    <lineage>
        <taxon>Bacteria</taxon>
        <taxon>Bacillati</taxon>
        <taxon>Actinomycetota</taxon>
        <taxon>Actinomycetes</taxon>
        <taxon>Streptosporangiales</taxon>
        <taxon>Streptosporangiaceae</taxon>
        <taxon>Streptosporangium</taxon>
    </lineage>
</organism>
<dbReference type="Pfam" id="PF01370">
    <property type="entry name" value="Epimerase"/>
    <property type="match status" value="1"/>
</dbReference>
<reference evidence="3" key="1">
    <citation type="journal article" date="2014" name="Int. J. Syst. Evol. Microbiol.">
        <title>Complete genome sequence of Corynebacterium casei LMG S-19264T (=DSM 44701T), isolated from a smear-ripened cheese.</title>
        <authorList>
            <consortium name="US DOE Joint Genome Institute (JGI-PGF)"/>
            <person name="Walter F."/>
            <person name="Albersmeier A."/>
            <person name="Kalinowski J."/>
            <person name="Ruckert C."/>
        </authorList>
    </citation>
    <scope>NUCLEOTIDE SEQUENCE</scope>
    <source>
        <strain evidence="3">VKM Ac-2007</strain>
    </source>
</reference>
<dbReference type="PANTHER" id="PTHR43000">
    <property type="entry name" value="DTDP-D-GLUCOSE 4,6-DEHYDRATASE-RELATED"/>
    <property type="match status" value="1"/>
</dbReference>
<dbReference type="InterPro" id="IPR001509">
    <property type="entry name" value="Epimerase_deHydtase"/>
</dbReference>
<dbReference type="SUPFAM" id="SSF51735">
    <property type="entry name" value="NAD(P)-binding Rossmann-fold domains"/>
    <property type="match status" value="1"/>
</dbReference>
<evidence type="ECO:0000259" key="2">
    <source>
        <dbReference type="Pfam" id="PF01370"/>
    </source>
</evidence>
<comment type="caution">
    <text evidence="3">The sequence shown here is derived from an EMBL/GenBank/DDBJ whole genome shotgun (WGS) entry which is preliminary data.</text>
</comment>
<dbReference type="Gene3D" id="3.40.50.720">
    <property type="entry name" value="NAD(P)-binding Rossmann-like Domain"/>
    <property type="match status" value="1"/>
</dbReference>